<comment type="similarity">
    <text evidence="2">Belongs to the Nudix hydrolase family.</text>
</comment>
<dbReference type="PROSITE" id="PS00893">
    <property type="entry name" value="NUDIX_BOX"/>
    <property type="match status" value="1"/>
</dbReference>
<gene>
    <name evidence="4" type="ORF">AMJ39_07750</name>
</gene>
<dbReference type="PRINTS" id="PR00502">
    <property type="entry name" value="NUDIXFAMILY"/>
</dbReference>
<dbReference type="AlphaFoldDB" id="A0A0S7WQT9"/>
<dbReference type="PANTHER" id="PTHR43736:SF1">
    <property type="entry name" value="DIHYDRONEOPTERIN TRIPHOSPHATE DIPHOSPHATASE"/>
    <property type="match status" value="1"/>
</dbReference>
<dbReference type="GO" id="GO:0016787">
    <property type="term" value="F:hydrolase activity"/>
    <property type="evidence" value="ECO:0007669"/>
    <property type="project" value="UniProtKB-KW"/>
</dbReference>
<dbReference type="CDD" id="cd04673">
    <property type="entry name" value="NUDIX_ADPRase"/>
    <property type="match status" value="1"/>
</dbReference>
<proteinExistence type="inferred from homology"/>
<evidence type="ECO:0000256" key="2">
    <source>
        <dbReference type="RuleBase" id="RU003476"/>
    </source>
</evidence>
<dbReference type="STRING" id="1703770.AMJ39_07750"/>
<dbReference type="Gene3D" id="3.90.79.10">
    <property type="entry name" value="Nucleoside Triphosphate Pyrophosphohydrolase"/>
    <property type="match status" value="1"/>
</dbReference>
<feature type="domain" description="Nudix hydrolase" evidence="3">
    <location>
        <begin position="15"/>
        <end position="151"/>
    </location>
</feature>
<evidence type="ECO:0000256" key="1">
    <source>
        <dbReference type="ARBA" id="ARBA00022801"/>
    </source>
</evidence>
<protein>
    <recommendedName>
        <fullName evidence="3">Nudix hydrolase domain-containing protein</fullName>
    </recommendedName>
</protein>
<name>A0A0S7WQT9_UNCT6</name>
<keyword evidence="1 2" id="KW-0378">Hydrolase</keyword>
<dbReference type="Pfam" id="PF00293">
    <property type="entry name" value="NUDIX"/>
    <property type="match status" value="1"/>
</dbReference>
<dbReference type="InterPro" id="IPR020084">
    <property type="entry name" value="NUDIX_hydrolase_CS"/>
</dbReference>
<dbReference type="SUPFAM" id="SSF55811">
    <property type="entry name" value="Nudix"/>
    <property type="match status" value="1"/>
</dbReference>
<sequence length="160" mass="17565">MLSEQVNKAGNGEYPRAPVVAVGAVVTWGQRVLLIRRGAEPGRGEWSIPGGKLELGEKITQAAQREIWEECGIEIDVGDVVGVTERIIRDDQGRIRFHYILVDVAAAPAGHPPAVVKARSDALEVRWVERTELTDYALPAETLTVIRRAFTTSTPPEDWG</sequence>
<evidence type="ECO:0000259" key="3">
    <source>
        <dbReference type="PROSITE" id="PS51462"/>
    </source>
</evidence>
<organism evidence="4 5">
    <name type="scientific">candidate division TA06 bacterium DG_24</name>
    <dbReference type="NCBI Taxonomy" id="1703770"/>
    <lineage>
        <taxon>Bacteria</taxon>
        <taxon>Bacteria division TA06</taxon>
    </lineage>
</organism>
<evidence type="ECO:0000313" key="5">
    <source>
        <dbReference type="Proteomes" id="UP000052008"/>
    </source>
</evidence>
<dbReference type="InterPro" id="IPR020476">
    <property type="entry name" value="Nudix_hydrolase"/>
</dbReference>
<dbReference type="InterPro" id="IPR015797">
    <property type="entry name" value="NUDIX_hydrolase-like_dom_sf"/>
</dbReference>
<dbReference type="PROSITE" id="PS51462">
    <property type="entry name" value="NUDIX"/>
    <property type="match status" value="1"/>
</dbReference>
<dbReference type="EMBL" id="LIZS01000056">
    <property type="protein sequence ID" value="KPJ52491.1"/>
    <property type="molecule type" value="Genomic_DNA"/>
</dbReference>
<comment type="caution">
    <text evidence="4">The sequence shown here is derived from an EMBL/GenBank/DDBJ whole genome shotgun (WGS) entry which is preliminary data.</text>
</comment>
<accession>A0A0S7WQT9</accession>
<reference evidence="4 5" key="1">
    <citation type="journal article" date="2015" name="Microbiome">
        <title>Genomic resolution of linkages in carbon, nitrogen, and sulfur cycling among widespread estuary sediment bacteria.</title>
        <authorList>
            <person name="Baker B.J."/>
            <person name="Lazar C.S."/>
            <person name="Teske A.P."/>
            <person name="Dick G.J."/>
        </authorList>
    </citation>
    <scope>NUCLEOTIDE SEQUENCE [LARGE SCALE GENOMIC DNA]</scope>
    <source>
        <strain evidence="4">DG_24</strain>
    </source>
</reference>
<evidence type="ECO:0000313" key="4">
    <source>
        <dbReference type="EMBL" id="KPJ52491.1"/>
    </source>
</evidence>
<dbReference type="InterPro" id="IPR000086">
    <property type="entry name" value="NUDIX_hydrolase_dom"/>
</dbReference>
<dbReference type="Proteomes" id="UP000052008">
    <property type="component" value="Unassembled WGS sequence"/>
</dbReference>
<dbReference type="PANTHER" id="PTHR43736">
    <property type="entry name" value="ADP-RIBOSE PYROPHOSPHATASE"/>
    <property type="match status" value="1"/>
</dbReference>